<proteinExistence type="predicted"/>
<accession>A0A1V9G2R0</accession>
<dbReference type="SUPFAM" id="SSF48452">
    <property type="entry name" value="TPR-like"/>
    <property type="match status" value="1"/>
</dbReference>
<reference evidence="2 3" key="1">
    <citation type="submission" date="2016-03" db="EMBL/GenBank/DDBJ databases">
        <title>Niastella vici sp. nov., isolated from farmland soil.</title>
        <authorList>
            <person name="Chen L."/>
            <person name="Wang D."/>
            <person name="Yang S."/>
            <person name="Wang G."/>
        </authorList>
    </citation>
    <scope>NUCLEOTIDE SEQUENCE [LARGE SCALE GENOMIC DNA]</scope>
    <source>
        <strain evidence="2 3">DJ57</strain>
    </source>
</reference>
<gene>
    <name evidence="2" type="ORF">A3860_19000</name>
</gene>
<keyword evidence="1" id="KW-1133">Transmembrane helix</keyword>
<comment type="caution">
    <text evidence="2">The sequence shown here is derived from an EMBL/GenBank/DDBJ whole genome shotgun (WGS) entry which is preliminary data.</text>
</comment>
<dbReference type="EMBL" id="LVYD01000041">
    <property type="protein sequence ID" value="OQP64844.1"/>
    <property type="molecule type" value="Genomic_DNA"/>
</dbReference>
<dbReference type="Proteomes" id="UP000192796">
    <property type="component" value="Unassembled WGS sequence"/>
</dbReference>
<keyword evidence="3" id="KW-1185">Reference proteome</keyword>
<name>A0A1V9G2R0_9BACT</name>
<dbReference type="RefSeq" id="WP_081146672.1">
    <property type="nucleotide sequence ID" value="NZ_LVYD01000041.1"/>
</dbReference>
<evidence type="ECO:0000256" key="1">
    <source>
        <dbReference type="SAM" id="Phobius"/>
    </source>
</evidence>
<dbReference type="OrthoDB" id="1091348at2"/>
<evidence type="ECO:0000313" key="2">
    <source>
        <dbReference type="EMBL" id="OQP64844.1"/>
    </source>
</evidence>
<dbReference type="AlphaFoldDB" id="A0A1V9G2R0"/>
<organism evidence="2 3">
    <name type="scientific">Niastella vici</name>
    <dbReference type="NCBI Taxonomy" id="1703345"/>
    <lineage>
        <taxon>Bacteria</taxon>
        <taxon>Pseudomonadati</taxon>
        <taxon>Bacteroidota</taxon>
        <taxon>Chitinophagia</taxon>
        <taxon>Chitinophagales</taxon>
        <taxon>Chitinophagaceae</taxon>
        <taxon>Niastella</taxon>
    </lineage>
</organism>
<dbReference type="Pfam" id="PF14559">
    <property type="entry name" value="TPR_19"/>
    <property type="match status" value="1"/>
</dbReference>
<feature type="transmembrane region" description="Helical" evidence="1">
    <location>
        <begin position="87"/>
        <end position="108"/>
    </location>
</feature>
<protein>
    <recommendedName>
        <fullName evidence="4">Tetratricopeptide repeat protein</fullName>
    </recommendedName>
</protein>
<keyword evidence="1" id="KW-0812">Transmembrane</keyword>
<evidence type="ECO:0008006" key="4">
    <source>
        <dbReference type="Google" id="ProtNLM"/>
    </source>
</evidence>
<dbReference type="Gene3D" id="1.25.40.10">
    <property type="entry name" value="Tetratricopeptide repeat domain"/>
    <property type="match status" value="1"/>
</dbReference>
<dbReference type="STRING" id="1703345.A3860_19000"/>
<keyword evidence="1" id="KW-0472">Membrane</keyword>
<dbReference type="InterPro" id="IPR011990">
    <property type="entry name" value="TPR-like_helical_dom_sf"/>
</dbReference>
<sequence>MSTFNDIARYAEGEMNADERSAFEVALLADESLRNQLALYQEVHGSLQQHFGADEQRDQLQNTLQSMRGEFFGAATQPARVVPMKRYLRGAVAVAAILIAVIVIWQPWKPDLFKEFSETSMVAPAERGDAADDLLEQAVEAFNKKEYATAATLLQQVKQQDTANSTINFYYGVALLQTDKLKEARDIFNRLFAAQSAFKFEAAFYQALGYLKEGNKVACKEWLQKIPADANEYNRAQRLLQQL</sequence>
<evidence type="ECO:0000313" key="3">
    <source>
        <dbReference type="Proteomes" id="UP000192796"/>
    </source>
</evidence>